<dbReference type="SMART" id="SM00225">
    <property type="entry name" value="BTB"/>
    <property type="match status" value="1"/>
</dbReference>
<comment type="caution">
    <text evidence="2">The sequence shown here is derived from an EMBL/GenBank/DDBJ whole genome shotgun (WGS) entry which is preliminary data.</text>
</comment>
<proteinExistence type="predicted"/>
<evidence type="ECO:0000313" key="3">
    <source>
        <dbReference type="Proteomes" id="UP000623467"/>
    </source>
</evidence>
<dbReference type="Gene3D" id="3.30.710.10">
    <property type="entry name" value="Potassium Channel Kv1.1, Chain A"/>
    <property type="match status" value="1"/>
</dbReference>
<evidence type="ECO:0000313" key="2">
    <source>
        <dbReference type="EMBL" id="KAF7378367.1"/>
    </source>
</evidence>
<name>A0A8H6ZJ83_9AGAR</name>
<dbReference type="InterPro" id="IPR011333">
    <property type="entry name" value="SKP1/BTB/POZ_sf"/>
</dbReference>
<dbReference type="CDD" id="cd18186">
    <property type="entry name" value="BTB_POZ_ZBTB_KLHL-like"/>
    <property type="match status" value="1"/>
</dbReference>
<organism evidence="2 3">
    <name type="scientific">Mycena sanguinolenta</name>
    <dbReference type="NCBI Taxonomy" id="230812"/>
    <lineage>
        <taxon>Eukaryota</taxon>
        <taxon>Fungi</taxon>
        <taxon>Dikarya</taxon>
        <taxon>Basidiomycota</taxon>
        <taxon>Agaricomycotina</taxon>
        <taxon>Agaricomycetes</taxon>
        <taxon>Agaricomycetidae</taxon>
        <taxon>Agaricales</taxon>
        <taxon>Marasmiineae</taxon>
        <taxon>Mycenaceae</taxon>
        <taxon>Mycena</taxon>
    </lineage>
</organism>
<dbReference type="EMBL" id="JACAZH010000001">
    <property type="protein sequence ID" value="KAF7378367.1"/>
    <property type="molecule type" value="Genomic_DNA"/>
</dbReference>
<gene>
    <name evidence="2" type="ORF">MSAN_00263000</name>
</gene>
<evidence type="ECO:0000259" key="1">
    <source>
        <dbReference type="PROSITE" id="PS50097"/>
    </source>
</evidence>
<accession>A0A8H6ZJ83</accession>
<dbReference type="AlphaFoldDB" id="A0A8H6ZJ83"/>
<protein>
    <submittedName>
        <fullName evidence="2">BTB domain-containing protein</fullName>
    </submittedName>
</protein>
<dbReference type="Proteomes" id="UP000623467">
    <property type="component" value="Unassembled WGS sequence"/>
</dbReference>
<keyword evidence="3" id="KW-1185">Reference proteome</keyword>
<feature type="domain" description="BTB" evidence="1">
    <location>
        <begin position="29"/>
        <end position="93"/>
    </location>
</feature>
<dbReference type="SUPFAM" id="SSF54695">
    <property type="entry name" value="POZ domain"/>
    <property type="match status" value="1"/>
</dbReference>
<dbReference type="Pfam" id="PF00651">
    <property type="entry name" value="BTB"/>
    <property type="match status" value="1"/>
</dbReference>
<dbReference type="OrthoDB" id="3164835at2759"/>
<dbReference type="InterPro" id="IPR000210">
    <property type="entry name" value="BTB/POZ_dom"/>
</dbReference>
<reference evidence="2" key="1">
    <citation type="submission" date="2020-05" db="EMBL/GenBank/DDBJ databases">
        <title>Mycena genomes resolve the evolution of fungal bioluminescence.</title>
        <authorList>
            <person name="Tsai I.J."/>
        </authorList>
    </citation>
    <scope>NUCLEOTIDE SEQUENCE</scope>
    <source>
        <strain evidence="2">160909Yilan</strain>
    </source>
</reference>
<sequence>MSSPTPAANESVQRLSFPAFPFVDTPGRTDIVLRTSDGVDFNIQRAILSLVSPVFETMFTLPQAEDPSAISPVIDVQEASPVLDRALRFFYPGTQLTVGSLDELQDVIQVLISKYDMQCLAPSVQRHLERYLASQPLAVYVLAYMNGWEDLARAAAAETLKLPLRSSDDDTPRVLDLIPAGAYHKLLRYHHRCGAAAQKTTRDLSWIPWPDAPVEYRWFTCSSSSCTQQSDRTQQCVSIAGRGYTVTTWFMEYFVGMGDILAGTPFTDVGDAAHPLFIKAMRRANQCSHCRDCVSMHLHQFIGLWKARIRTVIQDVEWKF</sequence>
<dbReference type="PROSITE" id="PS50097">
    <property type="entry name" value="BTB"/>
    <property type="match status" value="1"/>
</dbReference>